<dbReference type="EC" id="2.7.7.65" evidence="1"/>
<dbReference type="SMART" id="SM00267">
    <property type="entry name" value="GGDEF"/>
    <property type="match status" value="1"/>
</dbReference>
<accession>A0ABY0IRE7</accession>
<dbReference type="PANTHER" id="PTHR45138:SF9">
    <property type="entry name" value="DIGUANYLATE CYCLASE DGCM-RELATED"/>
    <property type="match status" value="1"/>
</dbReference>
<gene>
    <name evidence="5" type="ORF">EV678_0966</name>
</gene>
<evidence type="ECO:0000256" key="1">
    <source>
        <dbReference type="ARBA" id="ARBA00012528"/>
    </source>
</evidence>
<sequence length="464" mass="52003">MSLKTALALCAACLSLSPLPGVASEPASIVFTAAEQAYLDRVQSVKMCVDPDWEPFERINEQGRHEGIGADLVQLVAQRVGLRIELLPVRTWDESLAAAKAGRCQLMSFLNQSPERDRWLNFTAPVFTDPNIIVTREEHAFVGDLLGLSGESVALPRGTMVEERIRKDFPNLRVILTGSEPEAVSLVSERRADLTVRSLIVAAYAIRKEGLFNLKIAGQIPAYTNQLRIGVVKDEPLLRDILDKGVRTVTPQEREAIANRHVAIKVEQHTDYSLLWKSLAVAAFVLAVVIYSNRKLSALNRELERLSVTDKLTGLFNRMKLDEVLESEIQRSQRFGQPFSLILLDLDHFKLVNDCHGHQAGDQVLLEVARLLQRHTRETDLAGRWGGEEFMVVCPHTDEAGARVLAEDLRRVFELNEFPVVRQKTASFGVATYRPDDQAKDIVARADAALYRAKDLGRNRVEWQ</sequence>
<dbReference type="SUPFAM" id="SSF55073">
    <property type="entry name" value="Nucleotide cyclase"/>
    <property type="match status" value="1"/>
</dbReference>
<feature type="chain" id="PRO_5047192676" description="diguanylate cyclase" evidence="3">
    <location>
        <begin position="24"/>
        <end position="464"/>
    </location>
</feature>
<dbReference type="InterPro" id="IPR029787">
    <property type="entry name" value="Nucleotide_cyclase"/>
</dbReference>
<dbReference type="Pfam" id="PF00497">
    <property type="entry name" value="SBP_bac_3"/>
    <property type="match status" value="1"/>
</dbReference>
<evidence type="ECO:0000313" key="6">
    <source>
        <dbReference type="Proteomes" id="UP000292136"/>
    </source>
</evidence>
<proteinExistence type="predicted"/>
<dbReference type="EMBL" id="SHKM01000001">
    <property type="protein sequence ID" value="RZT90155.1"/>
    <property type="molecule type" value="Genomic_DNA"/>
</dbReference>
<evidence type="ECO:0000256" key="3">
    <source>
        <dbReference type="SAM" id="SignalP"/>
    </source>
</evidence>
<dbReference type="RefSeq" id="WP_130458700.1">
    <property type="nucleotide sequence ID" value="NZ_SHKM01000001.1"/>
</dbReference>
<dbReference type="Pfam" id="PF00990">
    <property type="entry name" value="GGDEF"/>
    <property type="match status" value="1"/>
</dbReference>
<dbReference type="CDD" id="cd01949">
    <property type="entry name" value="GGDEF"/>
    <property type="match status" value="1"/>
</dbReference>
<dbReference type="PANTHER" id="PTHR45138">
    <property type="entry name" value="REGULATORY COMPONENTS OF SENSORY TRANSDUCTION SYSTEM"/>
    <property type="match status" value="1"/>
</dbReference>
<comment type="catalytic activity">
    <reaction evidence="2">
        <text>2 GTP = 3',3'-c-di-GMP + 2 diphosphate</text>
        <dbReference type="Rhea" id="RHEA:24898"/>
        <dbReference type="ChEBI" id="CHEBI:33019"/>
        <dbReference type="ChEBI" id="CHEBI:37565"/>
        <dbReference type="ChEBI" id="CHEBI:58805"/>
        <dbReference type="EC" id="2.7.7.65"/>
    </reaction>
</comment>
<keyword evidence="3" id="KW-0732">Signal</keyword>
<reference evidence="5 6" key="1">
    <citation type="submission" date="2019-02" db="EMBL/GenBank/DDBJ databases">
        <title>Genomic Encyclopedia of Type Strains, Phase IV (KMG-IV): sequencing the most valuable type-strain genomes for metagenomic binning, comparative biology and taxonomic classification.</title>
        <authorList>
            <person name="Goeker M."/>
        </authorList>
    </citation>
    <scope>NUCLEOTIDE SEQUENCE [LARGE SCALE GENOMIC DNA]</scope>
    <source>
        <strain evidence="5 6">DSM 21223</strain>
    </source>
</reference>
<name>A0ABY0IRE7_9RHOO</name>
<evidence type="ECO:0000313" key="5">
    <source>
        <dbReference type="EMBL" id="RZT90155.1"/>
    </source>
</evidence>
<dbReference type="Proteomes" id="UP000292136">
    <property type="component" value="Unassembled WGS sequence"/>
</dbReference>
<dbReference type="InterPro" id="IPR000160">
    <property type="entry name" value="GGDEF_dom"/>
</dbReference>
<dbReference type="InterPro" id="IPR043128">
    <property type="entry name" value="Rev_trsase/Diguanyl_cyclase"/>
</dbReference>
<feature type="signal peptide" evidence="3">
    <location>
        <begin position="1"/>
        <end position="23"/>
    </location>
</feature>
<dbReference type="CDD" id="cd13708">
    <property type="entry name" value="PBP2_BvgS_like_1"/>
    <property type="match status" value="1"/>
</dbReference>
<evidence type="ECO:0000256" key="2">
    <source>
        <dbReference type="ARBA" id="ARBA00034247"/>
    </source>
</evidence>
<keyword evidence="6" id="KW-1185">Reference proteome</keyword>
<dbReference type="Gene3D" id="3.30.70.270">
    <property type="match status" value="1"/>
</dbReference>
<dbReference type="SMART" id="SM00062">
    <property type="entry name" value="PBPb"/>
    <property type="match status" value="1"/>
</dbReference>
<evidence type="ECO:0000259" key="4">
    <source>
        <dbReference type="PROSITE" id="PS50887"/>
    </source>
</evidence>
<comment type="caution">
    <text evidence="5">The sequence shown here is derived from an EMBL/GenBank/DDBJ whole genome shotgun (WGS) entry which is preliminary data.</text>
</comment>
<dbReference type="Gene3D" id="3.40.190.10">
    <property type="entry name" value="Periplasmic binding protein-like II"/>
    <property type="match status" value="2"/>
</dbReference>
<feature type="domain" description="GGDEF" evidence="4">
    <location>
        <begin position="337"/>
        <end position="464"/>
    </location>
</feature>
<dbReference type="PROSITE" id="PS50887">
    <property type="entry name" value="GGDEF"/>
    <property type="match status" value="1"/>
</dbReference>
<protein>
    <recommendedName>
        <fullName evidence="1">diguanylate cyclase</fullName>
        <ecNumber evidence="1">2.7.7.65</ecNumber>
    </recommendedName>
</protein>
<dbReference type="InterPro" id="IPR050469">
    <property type="entry name" value="Diguanylate_Cyclase"/>
</dbReference>
<dbReference type="SUPFAM" id="SSF53850">
    <property type="entry name" value="Periplasmic binding protein-like II"/>
    <property type="match status" value="1"/>
</dbReference>
<dbReference type="InterPro" id="IPR001638">
    <property type="entry name" value="Solute-binding_3/MltF_N"/>
</dbReference>
<dbReference type="NCBIfam" id="TIGR00254">
    <property type="entry name" value="GGDEF"/>
    <property type="match status" value="1"/>
</dbReference>
<organism evidence="5 6">
    <name type="scientific">Azospira oryzae</name>
    <dbReference type="NCBI Taxonomy" id="146939"/>
    <lineage>
        <taxon>Bacteria</taxon>
        <taxon>Pseudomonadati</taxon>
        <taxon>Pseudomonadota</taxon>
        <taxon>Betaproteobacteria</taxon>
        <taxon>Rhodocyclales</taxon>
        <taxon>Rhodocyclaceae</taxon>
        <taxon>Azospira</taxon>
    </lineage>
</organism>